<sequence length="119" mass="13088">MEKEERQQVNQVGSYTQDSYQPSPRSFNNQGRTQGYQPRPYGSNTQGYQEKPQRNAAYGGYRSSTCQGPPGFSTQGGSTYNQGPSLSFETPSGSQAQESTEPTMKDMIATLVQSQVKSN</sequence>
<evidence type="ECO:0000256" key="1">
    <source>
        <dbReference type="SAM" id="MobiDB-lite"/>
    </source>
</evidence>
<reference evidence="2 3" key="1">
    <citation type="journal article" date="2023" name="G3 (Bethesda)">
        <title>A chromosome-length genome assembly and annotation of blackberry (Rubus argutus, cv. 'Hillquist').</title>
        <authorList>
            <person name="Bruna T."/>
            <person name="Aryal R."/>
            <person name="Dudchenko O."/>
            <person name="Sargent D.J."/>
            <person name="Mead D."/>
            <person name="Buti M."/>
            <person name="Cavallini A."/>
            <person name="Hytonen T."/>
            <person name="Andres J."/>
            <person name="Pham M."/>
            <person name="Weisz D."/>
            <person name="Mascagni F."/>
            <person name="Usai G."/>
            <person name="Natali L."/>
            <person name="Bassil N."/>
            <person name="Fernandez G.E."/>
            <person name="Lomsadze A."/>
            <person name="Armour M."/>
            <person name="Olukolu B."/>
            <person name="Poorten T."/>
            <person name="Britton C."/>
            <person name="Davik J."/>
            <person name="Ashrafi H."/>
            <person name="Aiden E.L."/>
            <person name="Borodovsky M."/>
            <person name="Worthington M."/>
        </authorList>
    </citation>
    <scope>NUCLEOTIDE SEQUENCE [LARGE SCALE GENOMIC DNA]</scope>
    <source>
        <strain evidence="2">PI 553951</strain>
    </source>
</reference>
<proteinExistence type="predicted"/>
<organism evidence="2 3">
    <name type="scientific">Rubus argutus</name>
    <name type="common">Southern blackberry</name>
    <dbReference type="NCBI Taxonomy" id="59490"/>
    <lineage>
        <taxon>Eukaryota</taxon>
        <taxon>Viridiplantae</taxon>
        <taxon>Streptophyta</taxon>
        <taxon>Embryophyta</taxon>
        <taxon>Tracheophyta</taxon>
        <taxon>Spermatophyta</taxon>
        <taxon>Magnoliopsida</taxon>
        <taxon>eudicotyledons</taxon>
        <taxon>Gunneridae</taxon>
        <taxon>Pentapetalae</taxon>
        <taxon>rosids</taxon>
        <taxon>fabids</taxon>
        <taxon>Rosales</taxon>
        <taxon>Rosaceae</taxon>
        <taxon>Rosoideae</taxon>
        <taxon>Rosoideae incertae sedis</taxon>
        <taxon>Rubus</taxon>
    </lineage>
</organism>
<protein>
    <submittedName>
        <fullName evidence="2">Uncharacterized protein</fullName>
    </submittedName>
</protein>
<dbReference type="Proteomes" id="UP001457282">
    <property type="component" value="Unassembled WGS sequence"/>
</dbReference>
<comment type="caution">
    <text evidence="2">The sequence shown here is derived from an EMBL/GenBank/DDBJ whole genome shotgun (WGS) entry which is preliminary data.</text>
</comment>
<dbReference type="EMBL" id="JBEDUW010000005">
    <property type="protein sequence ID" value="KAK9929142.1"/>
    <property type="molecule type" value="Genomic_DNA"/>
</dbReference>
<feature type="compositionally biased region" description="Polar residues" evidence="1">
    <location>
        <begin position="62"/>
        <end position="102"/>
    </location>
</feature>
<feature type="compositionally biased region" description="Polar residues" evidence="1">
    <location>
        <begin position="8"/>
        <end position="48"/>
    </location>
</feature>
<keyword evidence="3" id="KW-1185">Reference proteome</keyword>
<evidence type="ECO:0000313" key="2">
    <source>
        <dbReference type="EMBL" id="KAK9929142.1"/>
    </source>
</evidence>
<name>A0AAW1WXM9_RUBAR</name>
<accession>A0AAW1WXM9</accession>
<dbReference type="AlphaFoldDB" id="A0AAW1WXM9"/>
<feature type="region of interest" description="Disordered" evidence="1">
    <location>
        <begin position="1"/>
        <end position="105"/>
    </location>
</feature>
<gene>
    <name evidence="2" type="ORF">M0R45_026250</name>
</gene>
<evidence type="ECO:0000313" key="3">
    <source>
        <dbReference type="Proteomes" id="UP001457282"/>
    </source>
</evidence>